<dbReference type="PRINTS" id="PR00205">
    <property type="entry name" value="CADHERIN"/>
</dbReference>
<dbReference type="InterPro" id="IPR013164">
    <property type="entry name" value="Cadherin_N"/>
</dbReference>
<evidence type="ECO:0000256" key="15">
    <source>
        <dbReference type="SAM" id="SignalP"/>
    </source>
</evidence>
<dbReference type="InterPro" id="IPR031904">
    <property type="entry name" value="Cadherin_CBD"/>
</dbReference>
<dbReference type="FunFam" id="2.60.40.60:FF:000002">
    <property type="entry name" value="Protocadherin alpha 2"/>
    <property type="match status" value="1"/>
</dbReference>
<feature type="chain" id="PRO_5035428042" evidence="15">
    <location>
        <begin position="32"/>
        <end position="962"/>
    </location>
</feature>
<evidence type="ECO:0000256" key="6">
    <source>
        <dbReference type="ARBA" id="ARBA00022737"/>
    </source>
</evidence>
<dbReference type="InterPro" id="IPR020894">
    <property type="entry name" value="Cadherin_CS"/>
</dbReference>
<dbReference type="FunFam" id="2.60.40.60:FF:000004">
    <property type="entry name" value="Protocadherin 1 gamma 2"/>
    <property type="match status" value="1"/>
</dbReference>
<reference evidence="17" key="1">
    <citation type="submission" date="2020-07" db="EMBL/GenBank/DDBJ databases">
        <title>A long reads based de novo assembly of the rainbow trout Arlee double haploid line genome.</title>
        <authorList>
            <person name="Gao G."/>
            <person name="Palti Y."/>
        </authorList>
    </citation>
    <scope>NUCLEOTIDE SEQUENCE [LARGE SCALE GENOMIC DNA]</scope>
</reference>
<dbReference type="SMART" id="SM00112">
    <property type="entry name" value="CA"/>
    <property type="match status" value="6"/>
</dbReference>
<dbReference type="GeneTree" id="ENSGT00940000165118"/>
<proteinExistence type="predicted"/>
<evidence type="ECO:0000313" key="17">
    <source>
        <dbReference type="Ensembl" id="ENSOMYP00000063127.2"/>
    </source>
</evidence>
<keyword evidence="6" id="KW-0677">Repeat</keyword>
<dbReference type="Proteomes" id="UP000694395">
    <property type="component" value="Chromosome 31"/>
</dbReference>
<feature type="compositionally biased region" description="Basic and acidic residues" evidence="13">
    <location>
        <begin position="784"/>
        <end position="799"/>
    </location>
</feature>
<evidence type="ECO:0000256" key="3">
    <source>
        <dbReference type="ARBA" id="ARBA00022475"/>
    </source>
</evidence>
<keyword evidence="5 15" id="KW-0732">Signal</keyword>
<dbReference type="GO" id="GO:0005509">
    <property type="term" value="F:calcium ion binding"/>
    <property type="evidence" value="ECO:0007669"/>
    <property type="project" value="UniProtKB-UniRule"/>
</dbReference>
<feature type="domain" description="Cadherin" evidence="16">
    <location>
        <begin position="458"/>
        <end position="567"/>
    </location>
</feature>
<feature type="domain" description="Cadherin" evidence="16">
    <location>
        <begin position="582"/>
        <end position="681"/>
    </location>
</feature>
<evidence type="ECO:0000256" key="5">
    <source>
        <dbReference type="ARBA" id="ARBA00022729"/>
    </source>
</evidence>
<dbReference type="AlphaFoldDB" id="A0A8C7S8I3"/>
<dbReference type="Pfam" id="PF00028">
    <property type="entry name" value="Cadherin"/>
    <property type="match status" value="5"/>
</dbReference>
<feature type="domain" description="Cadherin" evidence="16">
    <location>
        <begin position="352"/>
        <end position="457"/>
    </location>
</feature>
<dbReference type="FunFam" id="2.60.40.60:FF:000001">
    <property type="entry name" value="Protocadherin alpha 2"/>
    <property type="match status" value="1"/>
</dbReference>
<keyword evidence="7 12" id="KW-0106">Calcium</keyword>
<dbReference type="GO" id="GO:0007156">
    <property type="term" value="P:homophilic cell adhesion via plasma membrane adhesion molecules"/>
    <property type="evidence" value="ECO:0007669"/>
    <property type="project" value="InterPro"/>
</dbReference>
<dbReference type="CDD" id="cd11304">
    <property type="entry name" value="Cadherin_repeat"/>
    <property type="match status" value="6"/>
</dbReference>
<dbReference type="FunFam" id="2.60.40.60:FF:000006">
    <property type="entry name" value="Protocadherin alpha 2"/>
    <property type="match status" value="1"/>
</dbReference>
<feature type="compositionally biased region" description="Basic residues" evidence="13">
    <location>
        <begin position="942"/>
        <end position="951"/>
    </location>
</feature>
<feature type="region of interest" description="Disordered" evidence="13">
    <location>
        <begin position="771"/>
        <end position="821"/>
    </location>
</feature>
<evidence type="ECO:0000256" key="11">
    <source>
        <dbReference type="ARBA" id="ARBA00023180"/>
    </source>
</evidence>
<evidence type="ECO:0000256" key="4">
    <source>
        <dbReference type="ARBA" id="ARBA00022692"/>
    </source>
</evidence>
<comment type="function">
    <text evidence="1">Potential calcium-dependent cell-adhesion protein. May be involved in the establishment and maintenance of specific neuronal connections in the brain.</text>
</comment>
<dbReference type="GO" id="GO:0005886">
    <property type="term" value="C:plasma membrane"/>
    <property type="evidence" value="ECO:0007669"/>
    <property type="project" value="UniProtKB-SubCell"/>
</dbReference>
<reference evidence="17" key="2">
    <citation type="submission" date="2025-08" db="UniProtKB">
        <authorList>
            <consortium name="Ensembl"/>
        </authorList>
    </citation>
    <scope>IDENTIFICATION</scope>
</reference>
<feature type="compositionally biased region" description="Basic and acidic residues" evidence="13">
    <location>
        <begin position="923"/>
        <end position="941"/>
    </location>
</feature>
<dbReference type="InterPro" id="IPR015919">
    <property type="entry name" value="Cadherin-like_sf"/>
</dbReference>
<dbReference type="Gene3D" id="2.60.40.60">
    <property type="entry name" value="Cadherins"/>
    <property type="match status" value="6"/>
</dbReference>
<dbReference type="PROSITE" id="PS00232">
    <property type="entry name" value="CADHERIN_1"/>
    <property type="match status" value="3"/>
</dbReference>
<dbReference type="GO" id="GO:0009653">
    <property type="term" value="P:anatomical structure morphogenesis"/>
    <property type="evidence" value="ECO:0007669"/>
    <property type="project" value="UniProtKB-ARBA"/>
</dbReference>
<accession>A0A8C7S8I3</accession>
<dbReference type="Pfam" id="PF08266">
    <property type="entry name" value="Cadherin_2"/>
    <property type="match status" value="1"/>
</dbReference>
<evidence type="ECO:0000256" key="7">
    <source>
        <dbReference type="ARBA" id="ARBA00022837"/>
    </source>
</evidence>
<keyword evidence="3" id="KW-1003">Cell membrane</keyword>
<feature type="domain" description="Cadherin" evidence="16">
    <location>
        <begin position="136"/>
        <end position="243"/>
    </location>
</feature>
<keyword evidence="10 14" id="KW-0472">Membrane</keyword>
<evidence type="ECO:0000256" key="12">
    <source>
        <dbReference type="PROSITE-ProRule" id="PRU00043"/>
    </source>
</evidence>
<dbReference type="PROSITE" id="PS50268">
    <property type="entry name" value="CADHERIN_2"/>
    <property type="match status" value="6"/>
</dbReference>
<dbReference type="PANTHER" id="PTHR24028">
    <property type="entry name" value="CADHERIN-87A"/>
    <property type="match status" value="1"/>
</dbReference>
<dbReference type="FunFam" id="2.60.40.60:FF:000007">
    <property type="entry name" value="Protocadherin alpha 2"/>
    <property type="match status" value="1"/>
</dbReference>
<evidence type="ECO:0000256" key="14">
    <source>
        <dbReference type="SAM" id="Phobius"/>
    </source>
</evidence>
<feature type="transmembrane region" description="Helical" evidence="14">
    <location>
        <begin position="695"/>
        <end position="718"/>
    </location>
</feature>
<keyword evidence="4 14" id="KW-0812">Transmembrane</keyword>
<dbReference type="SUPFAM" id="SSF49313">
    <property type="entry name" value="Cadherin-like"/>
    <property type="match status" value="6"/>
</dbReference>
<evidence type="ECO:0000313" key="18">
    <source>
        <dbReference type="Proteomes" id="UP000694395"/>
    </source>
</evidence>
<dbReference type="InterPro" id="IPR002126">
    <property type="entry name" value="Cadherin-like_dom"/>
</dbReference>
<evidence type="ECO:0000256" key="9">
    <source>
        <dbReference type="ARBA" id="ARBA00022989"/>
    </source>
</evidence>
<keyword evidence="9 14" id="KW-1133">Transmembrane helix</keyword>
<dbReference type="InterPro" id="IPR050174">
    <property type="entry name" value="Protocadherin/Cadherin-CA"/>
</dbReference>
<evidence type="ECO:0000256" key="10">
    <source>
        <dbReference type="ARBA" id="ARBA00023136"/>
    </source>
</evidence>
<comment type="subcellular location">
    <subcellularLocation>
        <location evidence="2">Cell membrane</location>
        <topology evidence="2">Single-pass type I membrane protein</topology>
    </subcellularLocation>
</comment>
<name>A0A8C7S8I3_ONCMY</name>
<feature type="domain" description="Cadherin" evidence="16">
    <location>
        <begin position="29"/>
        <end position="135"/>
    </location>
</feature>
<dbReference type="GeneID" id="110504859"/>
<dbReference type="Ensembl" id="ENSOMYT00000068734.2">
    <property type="protein sequence ID" value="ENSOMYP00000063127.2"/>
    <property type="gene ID" value="ENSOMYG00000029205.2"/>
</dbReference>
<evidence type="ECO:0000256" key="1">
    <source>
        <dbReference type="ARBA" id="ARBA00003436"/>
    </source>
</evidence>
<organism evidence="17 18">
    <name type="scientific">Oncorhynchus mykiss</name>
    <name type="common">Rainbow trout</name>
    <name type="synonym">Salmo gairdneri</name>
    <dbReference type="NCBI Taxonomy" id="8022"/>
    <lineage>
        <taxon>Eukaryota</taxon>
        <taxon>Metazoa</taxon>
        <taxon>Chordata</taxon>
        <taxon>Craniata</taxon>
        <taxon>Vertebrata</taxon>
        <taxon>Euteleostomi</taxon>
        <taxon>Actinopterygii</taxon>
        <taxon>Neopterygii</taxon>
        <taxon>Teleostei</taxon>
        <taxon>Protacanthopterygii</taxon>
        <taxon>Salmoniformes</taxon>
        <taxon>Salmonidae</taxon>
        <taxon>Salmoninae</taxon>
        <taxon>Oncorhynchus</taxon>
    </lineage>
</organism>
<dbReference type="Pfam" id="PF16492">
    <property type="entry name" value="Cadherin_C_2"/>
    <property type="match status" value="1"/>
</dbReference>
<protein>
    <submittedName>
        <fullName evidence="17">Protocadherin 2 alpha a 15</fullName>
    </submittedName>
</protein>
<feature type="compositionally biased region" description="Basic and acidic residues" evidence="13">
    <location>
        <begin position="952"/>
        <end position="962"/>
    </location>
</feature>
<dbReference type="Pfam" id="PF15974">
    <property type="entry name" value="Cadherin_tail"/>
    <property type="match status" value="1"/>
</dbReference>
<dbReference type="FunFam" id="2.60.40.60:FF:000129">
    <property type="entry name" value="protocadherin alpha-C2 isoform X1"/>
    <property type="match status" value="1"/>
</dbReference>
<reference evidence="17" key="3">
    <citation type="submission" date="2025-09" db="UniProtKB">
        <authorList>
            <consortium name="Ensembl"/>
        </authorList>
    </citation>
    <scope>IDENTIFICATION</scope>
</reference>
<evidence type="ECO:0000256" key="13">
    <source>
        <dbReference type="SAM" id="MobiDB-lite"/>
    </source>
</evidence>
<evidence type="ECO:0000256" key="8">
    <source>
        <dbReference type="ARBA" id="ARBA00022889"/>
    </source>
</evidence>
<keyword evidence="11" id="KW-0325">Glycoprotein</keyword>
<keyword evidence="18" id="KW-1185">Reference proteome</keyword>
<feature type="region of interest" description="Disordered" evidence="13">
    <location>
        <begin position="913"/>
        <end position="962"/>
    </location>
</feature>
<evidence type="ECO:0000259" key="16">
    <source>
        <dbReference type="PROSITE" id="PS50268"/>
    </source>
</evidence>
<dbReference type="PANTHER" id="PTHR24028:SF337">
    <property type="entry name" value="PROTOCADHERIN 2 ALPHA A 3 PRECURSOR-RELATED"/>
    <property type="match status" value="1"/>
</dbReference>
<keyword evidence="8" id="KW-0130">Cell adhesion</keyword>
<feature type="domain" description="Cadherin" evidence="16">
    <location>
        <begin position="244"/>
        <end position="351"/>
    </location>
</feature>
<feature type="signal peptide" evidence="15">
    <location>
        <begin position="1"/>
        <end position="31"/>
    </location>
</feature>
<dbReference type="RefSeq" id="XP_036825539.1">
    <property type="nucleotide sequence ID" value="XM_036969644.1"/>
</dbReference>
<sequence>MGDGGQRRRWEYWCVALRFSLLLCFVEQVSAQIRYSIPEEVKEGSVVGNVAKDLGLDVSTLLERRFRIVSGSKDALFQVNQNNGVLYVHTNVDREELCDGNSACLINLKIVVENPLEIHYVGVEVTDVNDNSPSFPEKEQQFDIAEHTSMGTRFQIHAARDPDVGKNSIWAYKVTSNDHFEIDVRQSDEDKIPFLVLKKSLDREQNHNYTLLLTAIDGGIPQRSGTLNVTIVVLDSNDNRPVFSQDTYNVRIQENVGVGTVVIRVNATDADEGSNSEVEFSLGKTLRRKVYDMFELDRLTGDIRVKGEVDFEDTEVYKLDVQASDKGQPPLTVECRVIIKIIDINDNEPEIDVTSLSNTVSEESKPGTVISLISVTDKDSGINGKVLCSLLGDVPFELKPSFQDNMYSLVTKTRLDRELVSHYDIIITATDCGQPPLSTFKILKVQISDVNDNSPEFSQNPIELYLLENNAPGASIFSVTATDKDLNENAAISYHVVRGEGTQNDMTSFLNINSDNGLVSALKSFDFETFKTFQFRVVATDSGTPSLSSNVTINVFILDQNDNAPLILYPVSANGSAEGMEEIPRNVNAGHLVTKVRAYDADIGYNGWLLFSLQEVTDHSLFALDRYTGQIRTLRSFTETDEAEHKLVILVKDNGNVSLSATATVIINVVEPKEAFAASDVKSAVKDEEENSVTFYLIITLMSVSALFIISIIVLIVMQCSKAPDDSSKYLQDVNYDGTLCHSIQYRSGDKRYMLVGPRMSIGSTIVPGSNGNTLVVPDHKRRASGEMRSETLRQDPRSRPQSLSHTQPRKLTPKVPNSDWRYSASLRTGMQSSVHMEESSVMQGAQGVLVQNWPTVSSATGDAEGGETSPPMGAGVDSNSWHFRYGAGGPGGPPQHLKPGEVPPEAFIIPGSPAIISIRQQGGEDDKSDFITFGKKEEAKKKKKKKKEKKDKKDKGKDDDE</sequence>
<evidence type="ECO:0000256" key="2">
    <source>
        <dbReference type="ARBA" id="ARBA00004251"/>
    </source>
</evidence>
<dbReference type="InterPro" id="IPR032455">
    <property type="entry name" value="Cadherin_C"/>
</dbReference>